<comment type="caution">
    <text evidence="6">The sequence shown here is derived from an EMBL/GenBank/DDBJ whole genome shotgun (WGS) entry which is preliminary data.</text>
</comment>
<dbReference type="EMBL" id="QFOI01000683">
    <property type="protein sequence ID" value="PZP39257.1"/>
    <property type="molecule type" value="Genomic_DNA"/>
</dbReference>
<feature type="domain" description="DUF5110" evidence="4">
    <location>
        <begin position="420"/>
        <end position="445"/>
    </location>
</feature>
<dbReference type="Pfam" id="PF17137">
    <property type="entry name" value="DUF5110"/>
    <property type="match status" value="1"/>
</dbReference>
<dbReference type="InterPro" id="IPR051816">
    <property type="entry name" value="Glycosyl_Hydrolase_31"/>
</dbReference>
<dbReference type="Proteomes" id="UP000249645">
    <property type="component" value="Unassembled WGS sequence"/>
</dbReference>
<evidence type="ECO:0000256" key="2">
    <source>
        <dbReference type="RuleBase" id="RU361185"/>
    </source>
</evidence>
<reference evidence="6 7" key="1">
    <citation type="submission" date="2017-11" db="EMBL/GenBank/DDBJ databases">
        <title>Infants hospitalized years apart are colonized by the same room-sourced microbial strains.</title>
        <authorList>
            <person name="Brooks B."/>
            <person name="Olm M.R."/>
            <person name="Firek B.A."/>
            <person name="Baker R."/>
            <person name="Thomas B.C."/>
            <person name="Morowitz M.J."/>
            <person name="Banfield J.F."/>
        </authorList>
    </citation>
    <scope>NUCLEOTIDE SEQUENCE [LARGE SCALE GENOMIC DNA]</scope>
    <source>
        <strain evidence="6">S2_009_000_R2_76</strain>
    </source>
</reference>
<dbReference type="GO" id="GO:0004553">
    <property type="term" value="F:hydrolase activity, hydrolyzing O-glycosyl compounds"/>
    <property type="evidence" value="ECO:0007669"/>
    <property type="project" value="InterPro"/>
</dbReference>
<comment type="similarity">
    <text evidence="1 2">Belongs to the glycosyl hydrolase 31 family.</text>
</comment>
<dbReference type="Pfam" id="PF01055">
    <property type="entry name" value="Glyco_hydro_31_2nd"/>
    <property type="match status" value="1"/>
</dbReference>
<dbReference type="Gene3D" id="3.20.20.80">
    <property type="entry name" value="Glycosidases"/>
    <property type="match status" value="1"/>
</dbReference>
<evidence type="ECO:0000259" key="4">
    <source>
        <dbReference type="Pfam" id="PF17137"/>
    </source>
</evidence>
<keyword evidence="2" id="KW-0326">Glycosidase</keyword>
<accession>A0A2W5ECL4</accession>
<evidence type="ECO:0000313" key="6">
    <source>
        <dbReference type="EMBL" id="PZP39257.1"/>
    </source>
</evidence>
<feature type="non-terminal residue" evidence="6">
    <location>
        <position position="1"/>
    </location>
</feature>
<dbReference type="GO" id="GO:0005975">
    <property type="term" value="P:carbohydrate metabolic process"/>
    <property type="evidence" value="ECO:0007669"/>
    <property type="project" value="InterPro"/>
</dbReference>
<dbReference type="InterPro" id="IPR000322">
    <property type="entry name" value="Glyco_hydro_31_TIM"/>
</dbReference>
<sequence>QYWGADRNNWNAVAFTNPKYQNVKDYIDSIHQENAKVMISVWPSFGGKSEIYKELEKNKLLYNMYTFPVQKNVKVYDAFNPKARDIYWKYMYNNLFKAGIDGWWLDAVEPVQKNIIAGDPDKQGQELAYKDKTINTSNVQTYAGSFQSMANAYPLATVQGVYDHQRAVEKDKRAIILTRSGFVGQQRNAAVLWSGDINGTWAVLKAQIPAAINMSYSGMPYWNSDIGGFYTSKFYPKGTQDPKFQELYIRWFQFGVFTAMLRAHGTNIAREIYQFGNPGDKTFDILHQYINLRYTLLPYIYSQTWQTTKTSKPLMKGLAMNYPNDTKVYDNANEFLFGENILVSPVADSITELNASTIKHTTYLPIGDDWFDSWTNKKYSGGQDVTQDVSLEQIPLFVKAGTILPLAPVKQHTDIKYFDTLTLHIYSGKNGSFQLYEDEGDNYNY</sequence>
<dbReference type="InterPro" id="IPR013780">
    <property type="entry name" value="Glyco_hydro_b"/>
</dbReference>
<dbReference type="PANTHER" id="PTHR43863:SF2">
    <property type="entry name" value="MALTASE-GLUCOAMYLASE"/>
    <property type="match status" value="1"/>
</dbReference>
<feature type="domain" description="Glycosyl hydrolase family 31 C-terminal" evidence="5">
    <location>
        <begin position="312"/>
        <end position="404"/>
    </location>
</feature>
<evidence type="ECO:0000259" key="5">
    <source>
        <dbReference type="Pfam" id="PF21365"/>
    </source>
</evidence>
<evidence type="ECO:0000259" key="3">
    <source>
        <dbReference type="Pfam" id="PF01055"/>
    </source>
</evidence>
<gene>
    <name evidence="6" type="ORF">DI598_20095</name>
</gene>
<dbReference type="PANTHER" id="PTHR43863">
    <property type="entry name" value="HYDROLASE, PUTATIVE (AFU_ORTHOLOGUE AFUA_1G03140)-RELATED"/>
    <property type="match status" value="1"/>
</dbReference>
<dbReference type="Gene3D" id="2.60.40.1180">
    <property type="entry name" value="Golgi alpha-mannosidase II"/>
    <property type="match status" value="2"/>
</dbReference>
<evidence type="ECO:0000313" key="7">
    <source>
        <dbReference type="Proteomes" id="UP000249645"/>
    </source>
</evidence>
<dbReference type="InterPro" id="IPR033403">
    <property type="entry name" value="DUF5110"/>
</dbReference>
<dbReference type="AlphaFoldDB" id="A0A2W5ECL4"/>
<feature type="non-terminal residue" evidence="6">
    <location>
        <position position="445"/>
    </location>
</feature>
<organism evidence="6 7">
    <name type="scientific">Pseudopedobacter saltans</name>
    <dbReference type="NCBI Taxonomy" id="151895"/>
    <lineage>
        <taxon>Bacteria</taxon>
        <taxon>Pseudomonadati</taxon>
        <taxon>Bacteroidota</taxon>
        <taxon>Sphingobacteriia</taxon>
        <taxon>Sphingobacteriales</taxon>
        <taxon>Sphingobacteriaceae</taxon>
        <taxon>Pseudopedobacter</taxon>
    </lineage>
</organism>
<protein>
    <submittedName>
        <fullName evidence="6">Xylosidase</fullName>
    </submittedName>
</protein>
<name>A0A2W5ECL4_9SPHI</name>
<evidence type="ECO:0000256" key="1">
    <source>
        <dbReference type="ARBA" id="ARBA00007806"/>
    </source>
</evidence>
<feature type="domain" description="Glycoside hydrolase family 31 TIM barrel" evidence="3">
    <location>
        <begin position="9"/>
        <end position="303"/>
    </location>
</feature>
<keyword evidence="2" id="KW-0378">Hydrolase</keyword>
<proteinExistence type="inferred from homology"/>
<dbReference type="InterPro" id="IPR017853">
    <property type="entry name" value="GH"/>
</dbReference>
<dbReference type="SUPFAM" id="SSF51445">
    <property type="entry name" value="(Trans)glycosidases"/>
    <property type="match status" value="1"/>
</dbReference>
<dbReference type="Pfam" id="PF21365">
    <property type="entry name" value="Glyco_hydro_31_3rd"/>
    <property type="match status" value="1"/>
</dbReference>
<dbReference type="InterPro" id="IPR048395">
    <property type="entry name" value="Glyco_hydro_31_C"/>
</dbReference>
<dbReference type="SUPFAM" id="SSF51011">
    <property type="entry name" value="Glycosyl hydrolase domain"/>
    <property type="match status" value="1"/>
</dbReference>